<keyword evidence="1" id="KW-0812">Transmembrane</keyword>
<accession>A0A1F7YYA4</accession>
<comment type="caution">
    <text evidence="2">The sequence shown here is derived from an EMBL/GenBank/DDBJ whole genome shotgun (WGS) entry which is preliminary data.</text>
</comment>
<protein>
    <submittedName>
        <fullName evidence="2">Uncharacterized protein</fullName>
    </submittedName>
</protein>
<dbReference type="EMBL" id="MGGR01000038">
    <property type="protein sequence ID" value="OGM31889.1"/>
    <property type="molecule type" value="Genomic_DNA"/>
</dbReference>
<evidence type="ECO:0000256" key="1">
    <source>
        <dbReference type="SAM" id="Phobius"/>
    </source>
</evidence>
<organism evidence="2 3">
    <name type="scientific">Candidatus Woesebacteria bacterium RIFCSPHIGHO2_02_FULL_39_13</name>
    <dbReference type="NCBI Taxonomy" id="1802505"/>
    <lineage>
        <taxon>Bacteria</taxon>
        <taxon>Candidatus Woeseibacteriota</taxon>
    </lineage>
</organism>
<dbReference type="Pfam" id="PF18910">
    <property type="entry name" value="DUF5665"/>
    <property type="match status" value="1"/>
</dbReference>
<sequence>MPVMFKNLQERHQSRLEDTKKFFKLDTLKNLKIAYIPYNELFKEGVIAGVGWAVGVTIGFVLISSVLVLVLRKLGGLPLIGEWIASILEETQSQLLKRTPIIPQ</sequence>
<keyword evidence="1" id="KW-0472">Membrane</keyword>
<gene>
    <name evidence="2" type="ORF">A3D01_05430</name>
</gene>
<feature type="transmembrane region" description="Helical" evidence="1">
    <location>
        <begin position="46"/>
        <end position="71"/>
    </location>
</feature>
<reference evidence="2 3" key="1">
    <citation type="journal article" date="2016" name="Nat. Commun.">
        <title>Thousands of microbial genomes shed light on interconnected biogeochemical processes in an aquifer system.</title>
        <authorList>
            <person name="Anantharaman K."/>
            <person name="Brown C.T."/>
            <person name="Hug L.A."/>
            <person name="Sharon I."/>
            <person name="Castelle C.J."/>
            <person name="Probst A.J."/>
            <person name="Thomas B.C."/>
            <person name="Singh A."/>
            <person name="Wilkins M.J."/>
            <person name="Karaoz U."/>
            <person name="Brodie E.L."/>
            <person name="Williams K.H."/>
            <person name="Hubbard S.S."/>
            <person name="Banfield J.F."/>
        </authorList>
    </citation>
    <scope>NUCLEOTIDE SEQUENCE [LARGE SCALE GENOMIC DNA]</scope>
</reference>
<keyword evidence="1" id="KW-1133">Transmembrane helix</keyword>
<dbReference type="InterPro" id="IPR043723">
    <property type="entry name" value="DUF5665"/>
</dbReference>
<dbReference type="STRING" id="1802505.A3D01_05430"/>
<proteinExistence type="predicted"/>
<evidence type="ECO:0000313" key="2">
    <source>
        <dbReference type="EMBL" id="OGM31889.1"/>
    </source>
</evidence>
<evidence type="ECO:0000313" key="3">
    <source>
        <dbReference type="Proteomes" id="UP000177169"/>
    </source>
</evidence>
<dbReference type="Proteomes" id="UP000177169">
    <property type="component" value="Unassembled WGS sequence"/>
</dbReference>
<dbReference type="AlphaFoldDB" id="A0A1F7YYA4"/>
<name>A0A1F7YYA4_9BACT</name>